<proteinExistence type="predicted"/>
<accession>A0A1V4JGV4</accession>
<feature type="region of interest" description="Disordered" evidence="1">
    <location>
        <begin position="25"/>
        <end position="58"/>
    </location>
</feature>
<dbReference type="EMBL" id="LSYS01007721">
    <property type="protein sequence ID" value="OPJ70997.1"/>
    <property type="molecule type" value="Genomic_DNA"/>
</dbReference>
<reference evidence="3 4" key="1">
    <citation type="submission" date="2016-02" db="EMBL/GenBank/DDBJ databases">
        <title>Band-tailed pigeon sequencing and assembly.</title>
        <authorList>
            <person name="Soares A.E."/>
            <person name="Novak B.J."/>
            <person name="Rice E.S."/>
            <person name="O'Connell B."/>
            <person name="Chang D."/>
            <person name="Weber S."/>
            <person name="Shapiro B."/>
        </authorList>
    </citation>
    <scope>NUCLEOTIDE SEQUENCE [LARGE SCALE GENOMIC DNA]</scope>
    <source>
        <strain evidence="3">BTP2013</strain>
        <tissue evidence="3">Blood</tissue>
    </source>
</reference>
<evidence type="ECO:0000313" key="3">
    <source>
        <dbReference type="EMBL" id="OPJ70997.1"/>
    </source>
</evidence>
<protein>
    <submittedName>
        <fullName evidence="3">Uncharacterized protein</fullName>
    </submittedName>
</protein>
<evidence type="ECO:0000256" key="2">
    <source>
        <dbReference type="SAM" id="SignalP"/>
    </source>
</evidence>
<keyword evidence="2" id="KW-0732">Signal</keyword>
<feature type="signal peptide" evidence="2">
    <location>
        <begin position="1"/>
        <end position="21"/>
    </location>
</feature>
<organism evidence="3 4">
    <name type="scientific">Patagioenas fasciata monilis</name>
    <dbReference type="NCBI Taxonomy" id="372326"/>
    <lineage>
        <taxon>Eukaryota</taxon>
        <taxon>Metazoa</taxon>
        <taxon>Chordata</taxon>
        <taxon>Craniata</taxon>
        <taxon>Vertebrata</taxon>
        <taxon>Euteleostomi</taxon>
        <taxon>Archelosauria</taxon>
        <taxon>Archosauria</taxon>
        <taxon>Dinosauria</taxon>
        <taxon>Saurischia</taxon>
        <taxon>Theropoda</taxon>
        <taxon>Coelurosauria</taxon>
        <taxon>Aves</taxon>
        <taxon>Neognathae</taxon>
        <taxon>Neoaves</taxon>
        <taxon>Columbimorphae</taxon>
        <taxon>Columbiformes</taxon>
        <taxon>Columbidae</taxon>
        <taxon>Patagioenas</taxon>
    </lineage>
</organism>
<dbReference type="Proteomes" id="UP000190648">
    <property type="component" value="Unassembled WGS sequence"/>
</dbReference>
<evidence type="ECO:0000256" key="1">
    <source>
        <dbReference type="SAM" id="MobiDB-lite"/>
    </source>
</evidence>
<name>A0A1V4JGV4_PATFA</name>
<sequence>MLTQVLLLLTVSLFFPLGSEWKGHVQEPGITQGAETGASKRHRRLNGTKSKEGANARINKVEPRALTLKFISHLPRKPTNMLKRHIQFMVIART</sequence>
<evidence type="ECO:0000313" key="4">
    <source>
        <dbReference type="Proteomes" id="UP000190648"/>
    </source>
</evidence>
<keyword evidence="4" id="KW-1185">Reference proteome</keyword>
<feature type="compositionally biased region" description="Basic and acidic residues" evidence="1">
    <location>
        <begin position="49"/>
        <end position="58"/>
    </location>
</feature>
<gene>
    <name evidence="3" type="ORF">AV530_017316</name>
</gene>
<feature type="chain" id="PRO_5012889470" evidence="2">
    <location>
        <begin position="22"/>
        <end position="94"/>
    </location>
</feature>
<comment type="caution">
    <text evidence="3">The sequence shown here is derived from an EMBL/GenBank/DDBJ whole genome shotgun (WGS) entry which is preliminary data.</text>
</comment>
<dbReference type="AlphaFoldDB" id="A0A1V4JGV4"/>